<dbReference type="AlphaFoldDB" id="A0A8J3DZP5"/>
<evidence type="ECO:0000313" key="6">
    <source>
        <dbReference type="Proteomes" id="UP000628775"/>
    </source>
</evidence>
<keyword evidence="2 3" id="KW-0694">RNA-binding</keyword>
<dbReference type="RefSeq" id="WP_188698545.1">
    <property type="nucleotide sequence ID" value="NZ_BMIR01000029.1"/>
</dbReference>
<dbReference type="InterPro" id="IPR033714">
    <property type="entry name" value="tRNA_bind_bactPheRS"/>
</dbReference>
<evidence type="ECO:0000256" key="1">
    <source>
        <dbReference type="ARBA" id="ARBA00022555"/>
    </source>
</evidence>
<organism evidence="5 6">
    <name type="scientific">Pullulanibacillus camelliae</name>
    <dbReference type="NCBI Taxonomy" id="1707096"/>
    <lineage>
        <taxon>Bacteria</taxon>
        <taxon>Bacillati</taxon>
        <taxon>Bacillota</taxon>
        <taxon>Bacilli</taxon>
        <taxon>Bacillales</taxon>
        <taxon>Sporolactobacillaceae</taxon>
        <taxon>Pullulanibacillus</taxon>
    </lineage>
</organism>
<dbReference type="EMBL" id="BMIR01000029">
    <property type="protein sequence ID" value="GGE55256.1"/>
    <property type="molecule type" value="Genomic_DNA"/>
</dbReference>
<dbReference type="Pfam" id="PF01588">
    <property type="entry name" value="tRNA_bind"/>
    <property type="match status" value="1"/>
</dbReference>
<dbReference type="Proteomes" id="UP000628775">
    <property type="component" value="Unassembled WGS sequence"/>
</dbReference>
<evidence type="ECO:0000256" key="2">
    <source>
        <dbReference type="ARBA" id="ARBA00022884"/>
    </source>
</evidence>
<dbReference type="NCBIfam" id="NF045760">
    <property type="entry name" value="YtpR"/>
    <property type="match status" value="1"/>
</dbReference>
<dbReference type="InterPro" id="IPR027855">
    <property type="entry name" value="DUF4479"/>
</dbReference>
<reference evidence="5" key="1">
    <citation type="journal article" date="2014" name="Int. J. Syst. Evol. Microbiol.">
        <title>Complete genome sequence of Corynebacterium casei LMG S-19264T (=DSM 44701T), isolated from a smear-ripened cheese.</title>
        <authorList>
            <consortium name="US DOE Joint Genome Institute (JGI-PGF)"/>
            <person name="Walter F."/>
            <person name="Albersmeier A."/>
            <person name="Kalinowski J."/>
            <person name="Ruckert C."/>
        </authorList>
    </citation>
    <scope>NUCLEOTIDE SEQUENCE</scope>
    <source>
        <strain evidence="5">CGMCC 1.15371</strain>
    </source>
</reference>
<accession>A0A8J3DZP5</accession>
<evidence type="ECO:0000313" key="5">
    <source>
        <dbReference type="EMBL" id="GGE55256.1"/>
    </source>
</evidence>
<gene>
    <name evidence="5" type="primary">ytpR</name>
    <name evidence="5" type="ORF">GCM10011391_37840</name>
</gene>
<sequence>MNYYYNKDGIGDVLIIDLLKEASDQQEVERKGDIATITAGDQVLGYNLFNASTYISIEGSGKIHGDQALVATLQRVFEAHEIKAELTFDALPDFIVGYVEEKTAHPDADKLSVCQVNIGEASSLQIVCGAPNIEQGQKVVVARVGAVMPSGMVIKDADLRGVASSGMICSARELGLPNAPTKKGILVLDDSETIGSAFVHTENH</sequence>
<evidence type="ECO:0000259" key="4">
    <source>
        <dbReference type="PROSITE" id="PS50886"/>
    </source>
</evidence>
<proteinExistence type="predicted"/>
<dbReference type="InterPro" id="IPR012340">
    <property type="entry name" value="NA-bd_OB-fold"/>
</dbReference>
<reference evidence="5" key="2">
    <citation type="submission" date="2020-09" db="EMBL/GenBank/DDBJ databases">
        <authorList>
            <person name="Sun Q."/>
            <person name="Zhou Y."/>
        </authorList>
    </citation>
    <scope>NUCLEOTIDE SEQUENCE</scope>
    <source>
        <strain evidence="5">CGMCC 1.15371</strain>
    </source>
</reference>
<dbReference type="Gene3D" id="2.40.50.140">
    <property type="entry name" value="Nucleic acid-binding proteins"/>
    <property type="match status" value="1"/>
</dbReference>
<name>A0A8J3DZP5_9BACL</name>
<dbReference type="Pfam" id="PF14794">
    <property type="entry name" value="DUF4479"/>
    <property type="match status" value="1"/>
</dbReference>
<keyword evidence="6" id="KW-1185">Reference proteome</keyword>
<dbReference type="FunFam" id="2.40.50.140:FF:000045">
    <property type="entry name" value="Phenylalanine--tRNA ligase beta subunit"/>
    <property type="match status" value="1"/>
</dbReference>
<evidence type="ECO:0000256" key="3">
    <source>
        <dbReference type="PROSITE-ProRule" id="PRU00209"/>
    </source>
</evidence>
<protein>
    <submittedName>
        <fullName evidence="5">Putative tRNA-binding protein YtpR</fullName>
    </submittedName>
</protein>
<dbReference type="SUPFAM" id="SSF50249">
    <property type="entry name" value="Nucleic acid-binding proteins"/>
    <property type="match status" value="1"/>
</dbReference>
<dbReference type="InterPro" id="IPR037154">
    <property type="entry name" value="YtpR-like_sf"/>
</dbReference>
<comment type="caution">
    <text evidence="5">The sequence shown here is derived from an EMBL/GenBank/DDBJ whole genome shotgun (WGS) entry which is preliminary data.</text>
</comment>
<dbReference type="GO" id="GO:0000049">
    <property type="term" value="F:tRNA binding"/>
    <property type="evidence" value="ECO:0007669"/>
    <property type="project" value="UniProtKB-UniRule"/>
</dbReference>
<keyword evidence="1 3" id="KW-0820">tRNA-binding</keyword>
<feature type="domain" description="TRNA-binding" evidence="4">
    <location>
        <begin position="88"/>
        <end position="199"/>
    </location>
</feature>
<dbReference type="CDD" id="cd02796">
    <property type="entry name" value="tRNA_bind_bactPheRS"/>
    <property type="match status" value="1"/>
</dbReference>
<dbReference type="InterPro" id="IPR002547">
    <property type="entry name" value="tRNA-bd_dom"/>
</dbReference>
<dbReference type="Gene3D" id="3.30.1940.10">
    <property type="entry name" value="YtpR-like"/>
    <property type="match status" value="1"/>
</dbReference>
<dbReference type="PROSITE" id="PS50886">
    <property type="entry name" value="TRBD"/>
    <property type="match status" value="1"/>
</dbReference>